<keyword evidence="1" id="KW-0812">Transmembrane</keyword>
<keyword evidence="1" id="KW-0472">Membrane</keyword>
<reference evidence="3" key="1">
    <citation type="submission" date="2020-05" db="EMBL/GenBank/DDBJ databases">
        <authorList>
            <person name="Chiriac C."/>
            <person name="Salcher M."/>
            <person name="Ghai R."/>
            <person name="Kavagutti S V."/>
        </authorList>
    </citation>
    <scope>NUCLEOTIDE SEQUENCE</scope>
</reference>
<dbReference type="EMBL" id="CAEZYX010000079">
    <property type="protein sequence ID" value="CAB4744473.1"/>
    <property type="molecule type" value="Genomic_DNA"/>
</dbReference>
<dbReference type="PANTHER" id="PTHR36111:SF2">
    <property type="entry name" value="INNER MEMBRANE PROTEIN"/>
    <property type="match status" value="1"/>
</dbReference>
<feature type="transmembrane region" description="Helical" evidence="1">
    <location>
        <begin position="198"/>
        <end position="217"/>
    </location>
</feature>
<dbReference type="EMBL" id="CAFBNI010000092">
    <property type="protein sequence ID" value="CAB4948723.1"/>
    <property type="molecule type" value="Genomic_DNA"/>
</dbReference>
<feature type="transmembrane region" description="Helical" evidence="1">
    <location>
        <begin position="6"/>
        <end position="25"/>
    </location>
</feature>
<organism evidence="3">
    <name type="scientific">freshwater metagenome</name>
    <dbReference type="NCBI Taxonomy" id="449393"/>
    <lineage>
        <taxon>unclassified sequences</taxon>
        <taxon>metagenomes</taxon>
        <taxon>ecological metagenomes</taxon>
    </lineage>
</organism>
<evidence type="ECO:0000313" key="3">
    <source>
        <dbReference type="EMBL" id="CAB4744473.1"/>
    </source>
</evidence>
<evidence type="ECO:0000313" key="4">
    <source>
        <dbReference type="EMBL" id="CAB4807926.1"/>
    </source>
</evidence>
<evidence type="ECO:0000313" key="5">
    <source>
        <dbReference type="EMBL" id="CAB4948723.1"/>
    </source>
</evidence>
<feature type="transmembrane region" description="Helical" evidence="1">
    <location>
        <begin position="155"/>
        <end position="178"/>
    </location>
</feature>
<dbReference type="EMBL" id="CAFAAT010000078">
    <property type="protein sequence ID" value="CAB4807926.1"/>
    <property type="molecule type" value="Genomic_DNA"/>
</dbReference>
<keyword evidence="1" id="KW-1133">Transmembrane helix</keyword>
<name>A0A6J6TCB2_9ZZZZ</name>
<feature type="transmembrane region" description="Helical" evidence="1">
    <location>
        <begin position="69"/>
        <end position="92"/>
    </location>
</feature>
<proteinExistence type="predicted"/>
<evidence type="ECO:0000256" key="1">
    <source>
        <dbReference type="SAM" id="Phobius"/>
    </source>
</evidence>
<evidence type="ECO:0000313" key="2">
    <source>
        <dbReference type="EMBL" id="CAB4675576.1"/>
    </source>
</evidence>
<gene>
    <name evidence="2" type="ORF">UFOPK2312_00834</name>
    <name evidence="3" type="ORF">UFOPK2802_00762</name>
    <name evidence="4" type="ORF">UFOPK3083_00728</name>
    <name evidence="5" type="ORF">UFOPK3783_00741</name>
</gene>
<protein>
    <submittedName>
        <fullName evidence="3">Unannotated protein</fullName>
    </submittedName>
</protein>
<dbReference type="PANTHER" id="PTHR36111">
    <property type="entry name" value="INNER MEMBRANE PROTEIN-RELATED"/>
    <property type="match status" value="1"/>
</dbReference>
<feature type="transmembrane region" description="Helical" evidence="1">
    <location>
        <begin position="113"/>
        <end position="135"/>
    </location>
</feature>
<dbReference type="Pfam" id="PF04474">
    <property type="entry name" value="DUF554"/>
    <property type="match status" value="1"/>
</dbReference>
<dbReference type="EMBL" id="CAEZWY010000101">
    <property type="protein sequence ID" value="CAB4675576.1"/>
    <property type="molecule type" value="Genomic_DNA"/>
</dbReference>
<sequence>MIFPGFGTIINIVAIILGSLIGILLGKKFKEDTKNLITDVLGFITLISGAAAIYSIWNVDFVKAVPTGWTLLTVLGALLLGAIVGSVLNIEARLEKAGEKLKSKFDPNGASPFVDGFVSASLIFAIGPLAILGSISDGMGTGIDQLILKSMLDFFAAIAFAASLGWGVAVSAVAVGVYQGIWTLLGFGLGSILSDYQIAAMTAVGGVMLLGIAMRLLKIRDIAVGNLLPALAIAPALALLVHQFV</sequence>
<dbReference type="AlphaFoldDB" id="A0A6J6TCB2"/>
<feature type="transmembrane region" description="Helical" evidence="1">
    <location>
        <begin position="37"/>
        <end position="57"/>
    </location>
</feature>
<accession>A0A6J6TCB2</accession>
<dbReference type="InterPro" id="IPR007563">
    <property type="entry name" value="DUF554"/>
</dbReference>
<feature type="transmembrane region" description="Helical" evidence="1">
    <location>
        <begin position="223"/>
        <end position="241"/>
    </location>
</feature>